<dbReference type="GO" id="GO:0015179">
    <property type="term" value="F:L-amino acid transmembrane transporter activity"/>
    <property type="evidence" value="ECO:0007669"/>
    <property type="project" value="TreeGrafter"/>
</dbReference>
<feature type="transmembrane region" description="Helical" evidence="9">
    <location>
        <begin position="373"/>
        <end position="390"/>
    </location>
</feature>
<keyword evidence="7 9" id="KW-0472">Membrane</keyword>
<accession>A0A167YLM8</accession>
<keyword evidence="12" id="KW-1185">Reference proteome</keyword>
<comment type="similarity">
    <text evidence="2">Belongs to the amino acid/polyamine transporter 2 family.</text>
</comment>
<evidence type="ECO:0000313" key="11">
    <source>
        <dbReference type="EMBL" id="OAA66448.1"/>
    </source>
</evidence>
<dbReference type="Pfam" id="PF01490">
    <property type="entry name" value="Aa_trans"/>
    <property type="match status" value="1"/>
</dbReference>
<dbReference type="AlphaFoldDB" id="A0A167YLM8"/>
<evidence type="ECO:0000256" key="6">
    <source>
        <dbReference type="ARBA" id="ARBA00022989"/>
    </source>
</evidence>
<feature type="region of interest" description="Disordered" evidence="8">
    <location>
        <begin position="94"/>
        <end position="144"/>
    </location>
</feature>
<dbReference type="GO" id="GO:0005783">
    <property type="term" value="C:endoplasmic reticulum"/>
    <property type="evidence" value="ECO:0007669"/>
    <property type="project" value="TreeGrafter"/>
</dbReference>
<dbReference type="OrthoDB" id="28208at2759"/>
<keyword evidence="4 9" id="KW-0812">Transmembrane</keyword>
<feature type="transmembrane region" description="Helical" evidence="9">
    <location>
        <begin position="328"/>
        <end position="353"/>
    </location>
</feature>
<evidence type="ECO:0000256" key="5">
    <source>
        <dbReference type="ARBA" id="ARBA00022970"/>
    </source>
</evidence>
<feature type="compositionally biased region" description="Gly residues" evidence="8">
    <location>
        <begin position="9"/>
        <end position="19"/>
    </location>
</feature>
<dbReference type="InterPro" id="IPR013057">
    <property type="entry name" value="AA_transpt_TM"/>
</dbReference>
<feature type="transmembrane region" description="Helical" evidence="9">
    <location>
        <begin position="277"/>
        <end position="299"/>
    </location>
</feature>
<feature type="transmembrane region" description="Helical" evidence="9">
    <location>
        <begin position="402"/>
        <end position="420"/>
    </location>
</feature>
<feature type="domain" description="Amino acid transporter transmembrane" evidence="10">
    <location>
        <begin position="246"/>
        <end position="633"/>
    </location>
</feature>
<feature type="compositionally biased region" description="Polar residues" evidence="8">
    <location>
        <begin position="21"/>
        <end position="31"/>
    </location>
</feature>
<feature type="transmembrane region" description="Helical" evidence="9">
    <location>
        <begin position="557"/>
        <end position="575"/>
    </location>
</feature>
<keyword evidence="5" id="KW-0029">Amino-acid transport</keyword>
<feature type="region of interest" description="Disordered" evidence="8">
    <location>
        <begin position="159"/>
        <end position="195"/>
    </location>
</feature>
<feature type="compositionally biased region" description="Acidic residues" evidence="8">
    <location>
        <begin position="45"/>
        <end position="61"/>
    </location>
</feature>
<evidence type="ECO:0000256" key="1">
    <source>
        <dbReference type="ARBA" id="ARBA00004141"/>
    </source>
</evidence>
<feature type="compositionally biased region" description="Low complexity" evidence="8">
    <location>
        <begin position="94"/>
        <end position="110"/>
    </location>
</feature>
<dbReference type="EMBL" id="AZHD01000002">
    <property type="protein sequence ID" value="OAA66448.1"/>
    <property type="molecule type" value="Genomic_DNA"/>
</dbReference>
<feature type="transmembrane region" description="Helical" evidence="9">
    <location>
        <begin position="440"/>
        <end position="464"/>
    </location>
</feature>
<feature type="transmembrane region" description="Helical" evidence="9">
    <location>
        <begin position="519"/>
        <end position="537"/>
    </location>
</feature>
<feature type="compositionally biased region" description="Acidic residues" evidence="8">
    <location>
        <begin position="182"/>
        <end position="195"/>
    </location>
</feature>
<evidence type="ECO:0000256" key="7">
    <source>
        <dbReference type="ARBA" id="ARBA00023136"/>
    </source>
</evidence>
<evidence type="ECO:0000259" key="10">
    <source>
        <dbReference type="Pfam" id="PF01490"/>
    </source>
</evidence>
<name>A0A167YLM8_9HYPO</name>
<keyword evidence="6 9" id="KW-1133">Transmembrane helix</keyword>
<comment type="subcellular location">
    <subcellularLocation>
        <location evidence="1">Membrane</location>
        <topology evidence="1">Multi-pass membrane protein</topology>
    </subcellularLocation>
</comment>
<evidence type="ECO:0000256" key="8">
    <source>
        <dbReference type="SAM" id="MobiDB-lite"/>
    </source>
</evidence>
<dbReference type="PANTHER" id="PTHR22950:SF458">
    <property type="entry name" value="SODIUM-COUPLED NEUTRAL AMINO ACID TRANSPORTER 11-RELATED"/>
    <property type="match status" value="1"/>
</dbReference>
<comment type="caution">
    <text evidence="11">The sequence shown here is derived from an EMBL/GenBank/DDBJ whole genome shotgun (WGS) entry which is preliminary data.</text>
</comment>
<feature type="transmembrane region" description="Helical" evidence="9">
    <location>
        <begin position="581"/>
        <end position="602"/>
    </location>
</feature>
<evidence type="ECO:0000256" key="2">
    <source>
        <dbReference type="ARBA" id="ARBA00008066"/>
    </source>
</evidence>
<gene>
    <name evidence="11" type="ORF">SPI_01024</name>
</gene>
<sequence length="649" mass="68669">MARAKSLPRGGGGGGGGSSGNTSDRVTSSGPINEEHVGLLAPGSPEDDGFADQPDDDDDGDLVVHASGGGDSIRTGRPSDGVAAAAGALSIATTTEPTAATIPPTASRTPSGTPLPPSLISTVADDNGALRTPRTPRIPRTPNRVRFDLRPQVVDSLPLTATNGHANGHGNHASADGYNGEGDNDNDDDDEDEFDLDAAPENAERHRRLPLLTDIEAPSVALARAGEIDTRLSVEEWAEEERARPKSGLRSAFMNMANSIIGAGIIGQPYALRQAGLLAGVVLLVVLTVAVDWTIRLIVVNSKLSGASSFQGTVEHCFGRPGLIAISLAQWVFAFGGMVAFGVIVGDSIPHVLTAVWPGLHDVPVLGLLTDRRAVIVVFILAVSYPLTLYRDIAKLAKASTFALISMVVIIVTVVVQGAMVPSEERGSFSKPLLTVNSGIFQAIGVISFAFVCHHNSLLIYGSLKTPTIDRFARVTHFSTFVSMLACMLMAVAGFLTFGDRTLGNVLNNFPADNTMVNIARLCFGLNMLTTLPLEAFVCREVMFNYYFPDEPFNMHLHLIFSTSLVVSAMTLSLITCDLGAIFELVGATSACAMAYILPPLCYMKLTTRSWRTYVAMGVVVFGCTVMGISLLQAVGKIIRGEGGTAQCR</sequence>
<dbReference type="PANTHER" id="PTHR22950">
    <property type="entry name" value="AMINO ACID TRANSPORTER"/>
    <property type="match status" value="1"/>
</dbReference>
<evidence type="ECO:0000313" key="12">
    <source>
        <dbReference type="Proteomes" id="UP000076874"/>
    </source>
</evidence>
<feature type="transmembrane region" description="Helical" evidence="9">
    <location>
        <begin position="614"/>
        <end position="635"/>
    </location>
</feature>
<feature type="region of interest" description="Disordered" evidence="8">
    <location>
        <begin position="1"/>
        <end position="81"/>
    </location>
</feature>
<dbReference type="STRING" id="1081102.A0A167YLM8"/>
<dbReference type="GO" id="GO:0016020">
    <property type="term" value="C:membrane"/>
    <property type="evidence" value="ECO:0007669"/>
    <property type="project" value="UniProtKB-SubCell"/>
</dbReference>
<keyword evidence="3" id="KW-0813">Transport</keyword>
<evidence type="ECO:0000256" key="9">
    <source>
        <dbReference type="SAM" id="Phobius"/>
    </source>
</evidence>
<protein>
    <submittedName>
        <fullName evidence="11">Aspartic-type endopeptidase</fullName>
    </submittedName>
</protein>
<proteinExistence type="inferred from homology"/>
<feature type="transmembrane region" description="Helical" evidence="9">
    <location>
        <begin position="476"/>
        <end position="499"/>
    </location>
</feature>
<evidence type="ECO:0000256" key="3">
    <source>
        <dbReference type="ARBA" id="ARBA00022448"/>
    </source>
</evidence>
<evidence type="ECO:0000256" key="4">
    <source>
        <dbReference type="ARBA" id="ARBA00022692"/>
    </source>
</evidence>
<organism evidence="11 12">
    <name type="scientific">Niveomyces insectorum RCEF 264</name>
    <dbReference type="NCBI Taxonomy" id="1081102"/>
    <lineage>
        <taxon>Eukaryota</taxon>
        <taxon>Fungi</taxon>
        <taxon>Dikarya</taxon>
        <taxon>Ascomycota</taxon>
        <taxon>Pezizomycotina</taxon>
        <taxon>Sordariomycetes</taxon>
        <taxon>Hypocreomycetidae</taxon>
        <taxon>Hypocreales</taxon>
        <taxon>Cordycipitaceae</taxon>
        <taxon>Niveomyces</taxon>
    </lineage>
</organism>
<dbReference type="Proteomes" id="UP000076874">
    <property type="component" value="Unassembled WGS sequence"/>
</dbReference>
<feature type="compositionally biased region" description="Low complexity" evidence="8">
    <location>
        <begin position="131"/>
        <end position="144"/>
    </location>
</feature>
<reference evidence="11 12" key="1">
    <citation type="journal article" date="2016" name="Genome Biol. Evol.">
        <title>Divergent and convergent evolution of fungal pathogenicity.</title>
        <authorList>
            <person name="Shang Y."/>
            <person name="Xiao G."/>
            <person name="Zheng P."/>
            <person name="Cen K."/>
            <person name="Zhan S."/>
            <person name="Wang C."/>
        </authorList>
    </citation>
    <scope>NUCLEOTIDE SEQUENCE [LARGE SCALE GENOMIC DNA]</scope>
    <source>
        <strain evidence="11 12">RCEF 264</strain>
    </source>
</reference>